<sequence length="69" mass="7647">MPLSLMKFICKGLVAMSLLLSGRSGSHLKFLSPQYPVADIRRTHFLELVFMISTLRSKVLLVGGAMTTH</sequence>
<keyword evidence="2" id="KW-1185">Reference proteome</keyword>
<protein>
    <submittedName>
        <fullName evidence="1">Uncharacterized protein</fullName>
    </submittedName>
</protein>
<dbReference type="AlphaFoldDB" id="A0A4R3MDL2"/>
<evidence type="ECO:0000313" key="1">
    <source>
        <dbReference type="EMBL" id="TCT10167.1"/>
    </source>
</evidence>
<organism evidence="1 2">
    <name type="scientific">Paralcaligenes ureilyticus</name>
    <dbReference type="NCBI Taxonomy" id="627131"/>
    <lineage>
        <taxon>Bacteria</taxon>
        <taxon>Pseudomonadati</taxon>
        <taxon>Pseudomonadota</taxon>
        <taxon>Betaproteobacteria</taxon>
        <taxon>Burkholderiales</taxon>
        <taxon>Alcaligenaceae</taxon>
        <taxon>Paralcaligenes</taxon>
    </lineage>
</organism>
<reference evidence="1 2" key="1">
    <citation type="submission" date="2019-03" db="EMBL/GenBank/DDBJ databases">
        <title>Genomic Encyclopedia of Type Strains, Phase IV (KMG-IV): sequencing the most valuable type-strain genomes for metagenomic binning, comparative biology and taxonomic classification.</title>
        <authorList>
            <person name="Goeker M."/>
        </authorList>
    </citation>
    <scope>NUCLEOTIDE SEQUENCE [LARGE SCALE GENOMIC DNA]</scope>
    <source>
        <strain evidence="1 2">DSM 24591</strain>
    </source>
</reference>
<gene>
    <name evidence="1" type="ORF">EDC26_102123</name>
</gene>
<proteinExistence type="predicted"/>
<name>A0A4R3MDL2_9BURK</name>
<accession>A0A4R3MDL2</accession>
<comment type="caution">
    <text evidence="1">The sequence shown here is derived from an EMBL/GenBank/DDBJ whole genome shotgun (WGS) entry which is preliminary data.</text>
</comment>
<evidence type="ECO:0000313" key="2">
    <source>
        <dbReference type="Proteomes" id="UP000295525"/>
    </source>
</evidence>
<dbReference type="Proteomes" id="UP000295525">
    <property type="component" value="Unassembled WGS sequence"/>
</dbReference>
<dbReference type="EMBL" id="SMAJ01000002">
    <property type="protein sequence ID" value="TCT10167.1"/>
    <property type="molecule type" value="Genomic_DNA"/>
</dbReference>